<dbReference type="InterPro" id="IPR027417">
    <property type="entry name" value="P-loop_NTPase"/>
</dbReference>
<evidence type="ECO:0000313" key="2">
    <source>
        <dbReference type="EMBL" id="PRY19986.1"/>
    </source>
</evidence>
<keyword evidence="3" id="KW-1185">Reference proteome</keyword>
<dbReference type="Pfam" id="PF19993">
    <property type="entry name" value="DO-GTPase2"/>
    <property type="match status" value="1"/>
</dbReference>
<gene>
    <name evidence="2" type="ORF">CLV70_12624</name>
</gene>
<organism evidence="2 3">
    <name type="scientific">Pseudosporangium ferrugineum</name>
    <dbReference type="NCBI Taxonomy" id="439699"/>
    <lineage>
        <taxon>Bacteria</taxon>
        <taxon>Bacillati</taxon>
        <taxon>Actinomycetota</taxon>
        <taxon>Actinomycetes</taxon>
        <taxon>Micromonosporales</taxon>
        <taxon>Micromonosporaceae</taxon>
        <taxon>Pseudosporangium</taxon>
    </lineage>
</organism>
<proteinExistence type="predicted"/>
<accession>A0A2T0RFK5</accession>
<evidence type="ECO:0000313" key="3">
    <source>
        <dbReference type="Proteomes" id="UP000239209"/>
    </source>
</evidence>
<feature type="domain" description="Double-GTPase 2" evidence="1">
    <location>
        <begin position="74"/>
        <end position="282"/>
    </location>
</feature>
<dbReference type="SUPFAM" id="SSF52540">
    <property type="entry name" value="P-loop containing nucleoside triphosphate hydrolases"/>
    <property type="match status" value="2"/>
</dbReference>
<name>A0A2T0RFK5_9ACTN</name>
<protein>
    <recommendedName>
        <fullName evidence="1">Double-GTPase 2 domain-containing protein</fullName>
    </recommendedName>
</protein>
<sequence length="315" mass="33676">MSPVLAVRGECSRTTCFAPDTACVLGQVPCPNFVADNPVASNIGSTEGRPLPWSGLALGLADLSAVAAIGRSHFVAIVGAPNAGKTTLLAAHWLAARRGTGEFGSRFAGSYTLIGWHQIGRHLQWVPHGRGFPPHTTAPDNRTPALLHMALNMGLDNTRQILYTDVPGEWYSEWAYDAGDAPGVQWIADAADAFVILADSAALSGPDRGIARGNYETLAHRLKAAANGRPVIPVQTKVDNAVPDLIQTFLNDLNMRLFGRPTIRVSVHNASSQPLTSPVDQGVLAALAPKKASLAYDRTKSDDPFLAFRFDREKP</sequence>
<dbReference type="InterPro" id="IPR045528">
    <property type="entry name" value="DO-GTPase2"/>
</dbReference>
<comment type="caution">
    <text evidence="2">The sequence shown here is derived from an EMBL/GenBank/DDBJ whole genome shotgun (WGS) entry which is preliminary data.</text>
</comment>
<dbReference type="Proteomes" id="UP000239209">
    <property type="component" value="Unassembled WGS sequence"/>
</dbReference>
<evidence type="ECO:0000259" key="1">
    <source>
        <dbReference type="Pfam" id="PF19993"/>
    </source>
</evidence>
<dbReference type="EMBL" id="PVZG01000026">
    <property type="protein sequence ID" value="PRY19986.1"/>
    <property type="molecule type" value="Genomic_DNA"/>
</dbReference>
<dbReference type="AlphaFoldDB" id="A0A2T0RFK5"/>
<dbReference type="Gene3D" id="3.40.50.300">
    <property type="entry name" value="P-loop containing nucleotide triphosphate hydrolases"/>
    <property type="match status" value="1"/>
</dbReference>
<reference evidence="2 3" key="1">
    <citation type="submission" date="2018-03" db="EMBL/GenBank/DDBJ databases">
        <title>Genomic Encyclopedia of Archaeal and Bacterial Type Strains, Phase II (KMG-II): from individual species to whole genera.</title>
        <authorList>
            <person name="Goeker M."/>
        </authorList>
    </citation>
    <scope>NUCLEOTIDE SEQUENCE [LARGE SCALE GENOMIC DNA]</scope>
    <source>
        <strain evidence="2 3">DSM 45348</strain>
    </source>
</reference>